<evidence type="ECO:0000313" key="3">
    <source>
        <dbReference type="Proteomes" id="UP000244441"/>
    </source>
</evidence>
<dbReference type="KEGG" id="cate:C2869_07445"/>
<sequence length="308" mass="35861">MNKGRWLHYLALIWNILFRRIKGVWFYKIRAVQRKADFRTHKNIKTTPPESQPKNQKKPQWVIDKIIYLKAHLPNVGCGTIALTFNRLYQHQGQTVSKTFVYEKLKANQYAVAVKRRAIKRKKPKPITVNHTWGLDLTCVTLNKQQHLVLGIIDHGSRALLKLQNLNNKSALTLLRALVQTFKQFGIPKAIRTDNEACFNAKFLKKAFWILGIKPQTTNIASPWQNGRIERCFGSFKQLWRQVDFAPCCDLQTELSRYQTWYNHVRPHSQLNGLTPIEAFSNKPHNQKSPPVWVSDWDGVLSGFYFPD</sequence>
<proteinExistence type="predicted"/>
<evidence type="ECO:0000259" key="1">
    <source>
        <dbReference type="PROSITE" id="PS50994"/>
    </source>
</evidence>
<dbReference type="SUPFAM" id="SSF53098">
    <property type="entry name" value="Ribonuclease H-like"/>
    <property type="match status" value="1"/>
</dbReference>
<dbReference type="OrthoDB" id="9774685at2"/>
<dbReference type="RefSeq" id="WP_108602345.1">
    <property type="nucleotide sequence ID" value="NZ_CP026604.1"/>
</dbReference>
<accession>A0A2S0VPZ0</accession>
<dbReference type="PROSITE" id="PS50994">
    <property type="entry name" value="INTEGRASE"/>
    <property type="match status" value="1"/>
</dbReference>
<dbReference type="EMBL" id="CP026604">
    <property type="protein sequence ID" value="AWB66274.1"/>
    <property type="molecule type" value="Genomic_DNA"/>
</dbReference>
<evidence type="ECO:0000313" key="2">
    <source>
        <dbReference type="EMBL" id="AWB66274.1"/>
    </source>
</evidence>
<protein>
    <submittedName>
        <fullName evidence="2">Integrase</fullName>
    </submittedName>
</protein>
<dbReference type="Proteomes" id="UP000244441">
    <property type="component" value="Chromosome"/>
</dbReference>
<dbReference type="GO" id="GO:0015074">
    <property type="term" value="P:DNA integration"/>
    <property type="evidence" value="ECO:0007669"/>
    <property type="project" value="InterPro"/>
</dbReference>
<dbReference type="PANTHER" id="PTHR47515">
    <property type="entry name" value="LOW CALCIUM RESPONSE LOCUS PROTEIN T"/>
    <property type="match status" value="1"/>
</dbReference>
<dbReference type="InterPro" id="IPR036397">
    <property type="entry name" value="RNaseH_sf"/>
</dbReference>
<organism evidence="2 3">
    <name type="scientific">Saccharobesus litoralis</name>
    <dbReference type="NCBI Taxonomy" id="2172099"/>
    <lineage>
        <taxon>Bacteria</taxon>
        <taxon>Pseudomonadati</taxon>
        <taxon>Pseudomonadota</taxon>
        <taxon>Gammaproteobacteria</taxon>
        <taxon>Alteromonadales</taxon>
        <taxon>Alteromonadaceae</taxon>
        <taxon>Saccharobesus</taxon>
    </lineage>
</organism>
<gene>
    <name evidence="2" type="ORF">C2869_07445</name>
</gene>
<dbReference type="GO" id="GO:0003676">
    <property type="term" value="F:nucleic acid binding"/>
    <property type="evidence" value="ECO:0007669"/>
    <property type="project" value="InterPro"/>
</dbReference>
<dbReference type="InterPro" id="IPR001584">
    <property type="entry name" value="Integrase_cat-core"/>
</dbReference>
<keyword evidence="3" id="KW-1185">Reference proteome</keyword>
<dbReference type="AlphaFoldDB" id="A0A2S0VPZ0"/>
<dbReference type="Gene3D" id="3.30.420.10">
    <property type="entry name" value="Ribonuclease H-like superfamily/Ribonuclease H"/>
    <property type="match status" value="1"/>
</dbReference>
<dbReference type="PANTHER" id="PTHR47515:SF1">
    <property type="entry name" value="BLR2054 PROTEIN"/>
    <property type="match status" value="1"/>
</dbReference>
<dbReference type="InterPro" id="IPR012337">
    <property type="entry name" value="RNaseH-like_sf"/>
</dbReference>
<reference evidence="2 3" key="1">
    <citation type="submission" date="2018-01" db="EMBL/GenBank/DDBJ databases">
        <title>Genome sequence of a Cantenovulum-like bacteria.</title>
        <authorList>
            <person name="Tan W.R."/>
            <person name="Lau N.-S."/>
            <person name="Go F."/>
            <person name="Amirul A.-A.A."/>
        </authorList>
    </citation>
    <scope>NUCLEOTIDE SEQUENCE [LARGE SCALE GENOMIC DNA]</scope>
    <source>
        <strain evidence="2 3">CCB-QB4</strain>
    </source>
</reference>
<name>A0A2S0VPZ0_9ALTE</name>
<feature type="domain" description="Integrase catalytic" evidence="1">
    <location>
        <begin position="122"/>
        <end position="284"/>
    </location>
</feature>
<dbReference type="Pfam" id="PF13683">
    <property type="entry name" value="rve_3"/>
    <property type="match status" value="1"/>
</dbReference>